<keyword evidence="4" id="KW-0234">DNA repair</keyword>
<evidence type="ECO:0000256" key="5">
    <source>
        <dbReference type="ARBA" id="ARBA00023242"/>
    </source>
</evidence>
<dbReference type="InterPro" id="IPR003021">
    <property type="entry name" value="Rad1_Rec1_Rad17"/>
</dbReference>
<dbReference type="OrthoDB" id="337581at2759"/>
<dbReference type="EC" id="3.1.11.2" evidence="6"/>
<dbReference type="GO" id="GO:0030896">
    <property type="term" value="C:checkpoint clamp complex"/>
    <property type="evidence" value="ECO:0007669"/>
    <property type="project" value="TreeGrafter"/>
</dbReference>
<reference evidence="6" key="1">
    <citation type="submission" date="2022-07" db="EMBL/GenBank/DDBJ databases">
        <title>Phylogenomic reconstructions and comparative analyses of Kickxellomycotina fungi.</title>
        <authorList>
            <person name="Reynolds N.K."/>
            <person name="Stajich J.E."/>
            <person name="Barry K."/>
            <person name="Grigoriev I.V."/>
            <person name="Crous P."/>
            <person name="Smith M.E."/>
        </authorList>
    </citation>
    <scope>NUCLEOTIDE SEQUENCE</scope>
    <source>
        <strain evidence="6">NRRL 3115</strain>
    </source>
</reference>
<keyword evidence="3" id="KW-0227">DNA damage</keyword>
<dbReference type="GO" id="GO:0006281">
    <property type="term" value="P:DNA repair"/>
    <property type="evidence" value="ECO:0007669"/>
    <property type="project" value="UniProtKB-KW"/>
</dbReference>
<comment type="subcellular location">
    <subcellularLocation>
        <location evidence="1">Nucleus</location>
    </subcellularLocation>
</comment>
<evidence type="ECO:0000313" key="6">
    <source>
        <dbReference type="EMBL" id="KAJ2675772.1"/>
    </source>
</evidence>
<organism evidence="6 7">
    <name type="scientific">Coemansia spiralis</name>
    <dbReference type="NCBI Taxonomy" id="417178"/>
    <lineage>
        <taxon>Eukaryota</taxon>
        <taxon>Fungi</taxon>
        <taxon>Fungi incertae sedis</taxon>
        <taxon>Zoopagomycota</taxon>
        <taxon>Kickxellomycotina</taxon>
        <taxon>Kickxellomycetes</taxon>
        <taxon>Kickxellales</taxon>
        <taxon>Kickxellaceae</taxon>
        <taxon>Coemansia</taxon>
    </lineage>
</organism>
<dbReference type="SUPFAM" id="SSF55979">
    <property type="entry name" value="DNA clamp"/>
    <property type="match status" value="1"/>
</dbReference>
<dbReference type="Proteomes" id="UP001151518">
    <property type="component" value="Unassembled WGS sequence"/>
</dbReference>
<dbReference type="PRINTS" id="PR01245">
    <property type="entry name" value="RAD1REC1"/>
</dbReference>
<comment type="caution">
    <text evidence="6">The sequence shown here is derived from an EMBL/GenBank/DDBJ whole genome shotgun (WGS) entry which is preliminary data.</text>
</comment>
<evidence type="ECO:0000313" key="7">
    <source>
        <dbReference type="Proteomes" id="UP001151518"/>
    </source>
</evidence>
<sequence length="348" mass="38660">MANKREYSAADPEQTLFTAKLINVRPLVNMLRTISFRPRALCTISPVGIVFTVEDSRCIVAQAYLRTTLFATFNYNTHLAHEQNKVQQQAASFSQDREDSSESDGINEATQIVLPLDNLIECLTLFYGPSGAGSLSGFTSSHHVTGVQSTSVLLGNSNPLDLRGATTAHIAFNGPGSDFELMLEERGIISVCRLATFVPEPPVDLEFSRFPVVQQLIIRSEWLRDAFNELDPTSEAVTISISASAPYFRISTIGSNGSTEMTYSKDEKILDSFFCNVEQENRYKLSQILKCKQALAMSDKTKIRVNQRGFLSFQFMIPTDVDVSFVNFVYAPLLYADELVDGTETHCV</sequence>
<proteinExistence type="inferred from homology"/>
<dbReference type="Pfam" id="PF02144">
    <property type="entry name" value="Rad1"/>
    <property type="match status" value="1"/>
</dbReference>
<dbReference type="AlphaFoldDB" id="A0A9W8G6A8"/>
<dbReference type="GO" id="GO:0008311">
    <property type="term" value="F:double-stranded DNA 3'-5' DNA exonuclease activity"/>
    <property type="evidence" value="ECO:0007669"/>
    <property type="project" value="UniProtKB-EC"/>
</dbReference>
<evidence type="ECO:0000256" key="3">
    <source>
        <dbReference type="ARBA" id="ARBA00022763"/>
    </source>
</evidence>
<keyword evidence="5" id="KW-0539">Nucleus</keyword>
<name>A0A9W8G6A8_9FUNG</name>
<dbReference type="PANTHER" id="PTHR10870">
    <property type="entry name" value="CELL CYCLE CHECKPOINT PROTEIN RAD1"/>
    <property type="match status" value="1"/>
</dbReference>
<accession>A0A9W8G6A8</accession>
<dbReference type="InterPro" id="IPR046938">
    <property type="entry name" value="DNA_clamp_sf"/>
</dbReference>
<dbReference type="EMBL" id="JANBTW010000045">
    <property type="protein sequence ID" value="KAJ2675772.1"/>
    <property type="molecule type" value="Genomic_DNA"/>
</dbReference>
<gene>
    <name evidence="6" type="primary">rad1</name>
    <name evidence="6" type="ORF">GGI25_003867</name>
</gene>
<comment type="similarity">
    <text evidence="2">Belongs to the rad1 family.</text>
</comment>
<evidence type="ECO:0000256" key="2">
    <source>
        <dbReference type="ARBA" id="ARBA00010991"/>
    </source>
</evidence>
<keyword evidence="6" id="KW-0378">Hydrolase</keyword>
<evidence type="ECO:0000256" key="1">
    <source>
        <dbReference type="ARBA" id="ARBA00004123"/>
    </source>
</evidence>
<dbReference type="PANTHER" id="PTHR10870:SF0">
    <property type="entry name" value="CELL CYCLE CHECKPOINT PROTEIN RAD1"/>
    <property type="match status" value="1"/>
</dbReference>
<protein>
    <submittedName>
        <fullName evidence="6">Checkpoint clamp complex protein Rad1</fullName>
        <ecNumber evidence="6">3.1.11.2</ecNumber>
    </submittedName>
</protein>
<dbReference type="Gene3D" id="3.70.10.10">
    <property type="match status" value="1"/>
</dbReference>
<evidence type="ECO:0000256" key="4">
    <source>
        <dbReference type="ARBA" id="ARBA00023204"/>
    </source>
</evidence>
<dbReference type="GO" id="GO:0000077">
    <property type="term" value="P:DNA damage checkpoint signaling"/>
    <property type="evidence" value="ECO:0007669"/>
    <property type="project" value="InterPro"/>
</dbReference>